<proteinExistence type="predicted"/>
<dbReference type="PANTHER" id="PTHR47765:SF2">
    <property type="entry name" value="EXONUCLEASE MUT-7 HOMOLOG"/>
    <property type="match status" value="1"/>
</dbReference>
<dbReference type="InterPro" id="IPR052408">
    <property type="entry name" value="Exonuclease_MUT-7-like"/>
</dbReference>
<keyword evidence="3" id="KW-1185">Reference proteome</keyword>
<dbReference type="Pfam" id="PF01612">
    <property type="entry name" value="DNA_pol_A_exo1"/>
    <property type="match status" value="1"/>
</dbReference>
<comment type="caution">
    <text evidence="2">The sequence shown here is derived from an EMBL/GenBank/DDBJ whole genome shotgun (WGS) entry which is preliminary data.</text>
</comment>
<dbReference type="GO" id="GO:0003676">
    <property type="term" value="F:nucleic acid binding"/>
    <property type="evidence" value="ECO:0007669"/>
    <property type="project" value="InterPro"/>
</dbReference>
<dbReference type="InterPro" id="IPR002562">
    <property type="entry name" value="3'-5'_exonuclease_dom"/>
</dbReference>
<feature type="domain" description="3'-5' exonuclease" evidence="1">
    <location>
        <begin position="808"/>
        <end position="946"/>
    </location>
</feature>
<evidence type="ECO:0000313" key="2">
    <source>
        <dbReference type="EMBL" id="KRX01379.1"/>
    </source>
</evidence>
<protein>
    <submittedName>
        <fullName evidence="2">Ribonuclease H-like domain</fullName>
    </submittedName>
</protein>
<sequence length="1038" mass="125308">MSINPNQGSQKIQDYFKKKQKYEQSKNLKQEVKVEQSVKQSDEIRYQNKRHILKNEESDLENQYFPNIQSSQQLFTNNNYVQQKNHEKNEINQQNEDKQQLDHINNHHNNKNQIQKQNYNYSNYIDIDNKNQNNLLNIENQQFKQKNQINMDLQSKQQKQNKYDQNQKNNYKNLNLLNFNTGVNLPNHQQKIYTNDDIERNIKISKQKDPRFTEEYPLINTLILDIQDKKKKEEQQSLQIGKQPYHALQYKCSKFEMKNGKEVETCFAHLNFGLCRYDHQIMMKTYNKIVKEQRYSKYQYMQNYRQIYIQEKIDCATIVIAHTDKVWQDEKFKNKIIKNWHFIEPQYLQMIVQKAGMNLNEKYYDSYKQYAIQILDSIENVDYVDLPYEVGKGNIYPDKKIQIRNPFTLTPEENQLQISIVNGKLLEIHNFLMAFDTPSSEIYGIIVDMLYNKCLFKLSQHYREKFLLDGESLLTTQINETIHQQEIARRSIQTHKIQQELYKKIKEESIKFKKERGIIDVEDMDIKIDEYNFGLDFYKSTLEQEKDEIFYNVKQLKNLQREANDLIREYKKDVISKYQKNKSYLLESFPNLIDFKYIKRNLTQNNSNKTIKNIEQEKEAYQYFRIHYEDLQKLVQNDLLIQKLHMQYCLLEQRYQYYNISRKLMLEFLVQVKLYKEAGSFYNHQKPFFEKYFEKDKTIIEAMKWENKYQSQLWVNKFVHMDLFQPAENLFIDLGYFIPDYIQLLDYNISETSIHIIKDLKTKEFQYAKEKLLNNCIDLEEQQDYKQQNAYNLNQQIIQIGIDSEGFDTFLIQIATRSEIFIFDMMYLSPKDKQLRAFILKLIESPNIQIIGQSVYQDLKDITKKFQQKDLVIRNFININEAFKTLDPSHRLSKLSYICEQILKKKLSKLDQVSNWKIRPLSKHQLHYAALDAYIPLIVYDEMVNMYGKSQIDQFFVKEDKTQETQQEKIYQENKKQVNKRKCVTYIMDGEDSDVIEDIDKKNRKEMERQEMINNNFRFENDLNNNYYTGQARGANQF</sequence>
<evidence type="ECO:0000259" key="1">
    <source>
        <dbReference type="Pfam" id="PF01612"/>
    </source>
</evidence>
<dbReference type="OrthoDB" id="428841at2759"/>
<name>A0A0V0QGH6_PSEPJ</name>
<dbReference type="GO" id="GO:0006139">
    <property type="term" value="P:nucleobase-containing compound metabolic process"/>
    <property type="evidence" value="ECO:0007669"/>
    <property type="project" value="InterPro"/>
</dbReference>
<dbReference type="EMBL" id="LDAU01000170">
    <property type="protein sequence ID" value="KRX01379.1"/>
    <property type="molecule type" value="Genomic_DNA"/>
</dbReference>
<dbReference type="Gene3D" id="3.30.420.10">
    <property type="entry name" value="Ribonuclease H-like superfamily/Ribonuclease H"/>
    <property type="match status" value="1"/>
</dbReference>
<dbReference type="GO" id="GO:0008408">
    <property type="term" value="F:3'-5' exonuclease activity"/>
    <property type="evidence" value="ECO:0007669"/>
    <property type="project" value="InterPro"/>
</dbReference>
<reference evidence="2 3" key="1">
    <citation type="journal article" date="2015" name="Sci. Rep.">
        <title>Genome of the facultative scuticociliatosis pathogen Pseudocohnilembus persalinus provides insight into its virulence through horizontal gene transfer.</title>
        <authorList>
            <person name="Xiong J."/>
            <person name="Wang G."/>
            <person name="Cheng J."/>
            <person name="Tian M."/>
            <person name="Pan X."/>
            <person name="Warren A."/>
            <person name="Jiang C."/>
            <person name="Yuan D."/>
            <person name="Miao W."/>
        </authorList>
    </citation>
    <scope>NUCLEOTIDE SEQUENCE [LARGE SCALE GENOMIC DNA]</scope>
    <source>
        <strain evidence="2">36N120E</strain>
    </source>
</reference>
<dbReference type="InterPro" id="IPR036397">
    <property type="entry name" value="RNaseH_sf"/>
</dbReference>
<dbReference type="PANTHER" id="PTHR47765">
    <property type="entry name" value="3'-5' EXONUCLEASE DOMAIN-CONTAINING PROTEIN"/>
    <property type="match status" value="1"/>
</dbReference>
<gene>
    <name evidence="2" type="ORF">PPERSA_01282</name>
</gene>
<organism evidence="2 3">
    <name type="scientific">Pseudocohnilembus persalinus</name>
    <name type="common">Ciliate</name>
    <dbReference type="NCBI Taxonomy" id="266149"/>
    <lineage>
        <taxon>Eukaryota</taxon>
        <taxon>Sar</taxon>
        <taxon>Alveolata</taxon>
        <taxon>Ciliophora</taxon>
        <taxon>Intramacronucleata</taxon>
        <taxon>Oligohymenophorea</taxon>
        <taxon>Scuticociliatia</taxon>
        <taxon>Philasterida</taxon>
        <taxon>Pseudocohnilembidae</taxon>
        <taxon>Pseudocohnilembus</taxon>
    </lineage>
</organism>
<dbReference type="SUPFAM" id="SSF53098">
    <property type="entry name" value="Ribonuclease H-like"/>
    <property type="match status" value="1"/>
</dbReference>
<dbReference type="InterPro" id="IPR012337">
    <property type="entry name" value="RNaseH-like_sf"/>
</dbReference>
<accession>A0A0V0QGH6</accession>
<dbReference type="InParanoid" id="A0A0V0QGH6"/>
<dbReference type="AlphaFoldDB" id="A0A0V0QGH6"/>
<dbReference type="Proteomes" id="UP000054937">
    <property type="component" value="Unassembled WGS sequence"/>
</dbReference>
<evidence type="ECO:0000313" key="3">
    <source>
        <dbReference type="Proteomes" id="UP000054937"/>
    </source>
</evidence>